<feature type="transmembrane region" description="Helical" evidence="7">
    <location>
        <begin position="458"/>
        <end position="479"/>
    </location>
</feature>
<feature type="transmembrane region" description="Helical" evidence="7">
    <location>
        <begin position="403"/>
        <end position="421"/>
    </location>
</feature>
<feature type="transmembrane region" description="Helical" evidence="7">
    <location>
        <begin position="165"/>
        <end position="187"/>
    </location>
</feature>
<keyword evidence="4 7" id="KW-0812">Transmembrane</keyword>
<dbReference type="PANTHER" id="PTHR30250">
    <property type="entry name" value="PST FAMILY PREDICTED COLANIC ACID TRANSPORTER"/>
    <property type="match status" value="1"/>
</dbReference>
<feature type="transmembrane region" description="Helical" evidence="7">
    <location>
        <begin position="61"/>
        <end position="86"/>
    </location>
</feature>
<keyword evidence="6 7" id="KW-0472">Membrane</keyword>
<feature type="transmembrane region" description="Helical" evidence="7">
    <location>
        <begin position="134"/>
        <end position="156"/>
    </location>
</feature>
<comment type="similarity">
    <text evidence="2">Belongs to the polysaccharide synthase family.</text>
</comment>
<dbReference type="InterPro" id="IPR050833">
    <property type="entry name" value="Poly_Biosynth_Transport"/>
</dbReference>
<dbReference type="EMBL" id="LCOY01000001">
    <property type="protein sequence ID" value="KKU88848.1"/>
    <property type="molecule type" value="Genomic_DNA"/>
</dbReference>
<evidence type="ECO:0000256" key="4">
    <source>
        <dbReference type="ARBA" id="ARBA00022692"/>
    </source>
</evidence>
<evidence type="ECO:0000256" key="3">
    <source>
        <dbReference type="ARBA" id="ARBA00022475"/>
    </source>
</evidence>
<keyword evidence="3" id="KW-1003">Cell membrane</keyword>
<evidence type="ECO:0000256" key="6">
    <source>
        <dbReference type="ARBA" id="ARBA00023136"/>
    </source>
</evidence>
<name>A0A0G1WEU4_9BACT</name>
<dbReference type="GO" id="GO:0005886">
    <property type="term" value="C:plasma membrane"/>
    <property type="evidence" value="ECO:0007669"/>
    <property type="project" value="UniProtKB-SubCell"/>
</dbReference>
<organism evidence="8 9">
    <name type="scientific">Candidatus Gottesmanbacteria bacterium GW2011_GWA2_47_9</name>
    <dbReference type="NCBI Taxonomy" id="1618445"/>
    <lineage>
        <taxon>Bacteria</taxon>
        <taxon>Candidatus Gottesmaniibacteriota</taxon>
    </lineage>
</organism>
<feature type="transmembrane region" description="Helical" evidence="7">
    <location>
        <begin position="106"/>
        <end position="128"/>
    </location>
</feature>
<comment type="subcellular location">
    <subcellularLocation>
        <location evidence="1">Cell membrane</location>
        <topology evidence="1">Multi-pass membrane protein</topology>
    </subcellularLocation>
</comment>
<keyword evidence="5 7" id="KW-1133">Transmembrane helix</keyword>
<dbReference type="Pfam" id="PF13440">
    <property type="entry name" value="Polysacc_synt_3"/>
    <property type="match status" value="1"/>
</dbReference>
<reference evidence="8 9" key="1">
    <citation type="journal article" date="2015" name="Nature">
        <title>rRNA introns, odd ribosomes, and small enigmatic genomes across a large radiation of phyla.</title>
        <authorList>
            <person name="Brown C.T."/>
            <person name="Hug L.A."/>
            <person name="Thomas B.C."/>
            <person name="Sharon I."/>
            <person name="Castelle C.J."/>
            <person name="Singh A."/>
            <person name="Wilkins M.J."/>
            <person name="Williams K.H."/>
            <person name="Banfield J.F."/>
        </authorList>
    </citation>
    <scope>NUCLEOTIDE SEQUENCE [LARGE SCALE GENOMIC DNA]</scope>
</reference>
<dbReference type="PANTHER" id="PTHR30250:SF10">
    <property type="entry name" value="LIPOPOLYSACCHARIDE BIOSYNTHESIS PROTEIN WZXC"/>
    <property type="match status" value="1"/>
</dbReference>
<comment type="caution">
    <text evidence="8">The sequence shown here is derived from an EMBL/GenBank/DDBJ whole genome shotgun (WGS) entry which is preliminary data.</text>
</comment>
<dbReference type="Proteomes" id="UP000034739">
    <property type="component" value="Unassembled WGS sequence"/>
</dbReference>
<sequence length="495" mass="54926">MAIISNQTMEENGMNELDIASIKKKSLSGIVALTSRTFLLQLIAFGATFLLTIFLSPAVFGVFYVVSAIISFLGYFSDIGLAAALIQKKEELSDEDLATTFSIQQLLVCVIVGIAMISSSAIASFYRLDDAGLWLFRSLVLSFFLSSLKTIPSVILERKLDFRKLVIPQIAETVGFYAVAVVLAWRGYGISSFTWAVLTRGIVGLVIMYSISPWRITFGISRTVAKRLIRFGLPFQANSFLALVKDDLLTVFLGKVLPFAEVGYIGWAKKWAEVPLRLIMDSIVRVTFPAFSRIQEAREMLGRAIEKTLFGLSIMIFPISVGLLFFVRPLMDFVPRYDKWEPALFSFYVFTVASAVSSLSAPLTNALNAIGKIKTTLILMIMWTASTWILTTIFLSLFGFNGFSLALLVITSSLWIVVHLLKKTAPFSFWKSIRAPLLGVILQGGLYALLLRALPDGIVWYVGTGFLGVILYAGVVWRLEGDRIQTVYSSFRNAL</sequence>
<feature type="transmembrane region" description="Helical" evidence="7">
    <location>
        <begin position="433"/>
        <end position="452"/>
    </location>
</feature>
<protein>
    <submittedName>
        <fullName evidence="8">Polysaccharide biosynthesis protein</fullName>
    </submittedName>
</protein>
<feature type="transmembrane region" description="Helical" evidence="7">
    <location>
        <begin position="377"/>
        <end position="397"/>
    </location>
</feature>
<feature type="transmembrane region" description="Helical" evidence="7">
    <location>
        <begin position="347"/>
        <end position="370"/>
    </location>
</feature>
<feature type="transmembrane region" description="Helical" evidence="7">
    <location>
        <begin position="308"/>
        <end position="327"/>
    </location>
</feature>
<evidence type="ECO:0000256" key="5">
    <source>
        <dbReference type="ARBA" id="ARBA00022989"/>
    </source>
</evidence>
<evidence type="ECO:0000256" key="1">
    <source>
        <dbReference type="ARBA" id="ARBA00004651"/>
    </source>
</evidence>
<gene>
    <name evidence="8" type="ORF">UY16_C0001G0002</name>
</gene>
<evidence type="ECO:0000256" key="7">
    <source>
        <dbReference type="SAM" id="Phobius"/>
    </source>
</evidence>
<feature type="transmembrane region" description="Helical" evidence="7">
    <location>
        <begin position="193"/>
        <end position="212"/>
    </location>
</feature>
<proteinExistence type="inferred from homology"/>
<dbReference type="AlphaFoldDB" id="A0A0G1WEU4"/>
<feature type="transmembrane region" description="Helical" evidence="7">
    <location>
        <begin position="30"/>
        <end position="55"/>
    </location>
</feature>
<evidence type="ECO:0000256" key="2">
    <source>
        <dbReference type="ARBA" id="ARBA00007430"/>
    </source>
</evidence>
<evidence type="ECO:0000313" key="8">
    <source>
        <dbReference type="EMBL" id="KKU88848.1"/>
    </source>
</evidence>
<evidence type="ECO:0000313" key="9">
    <source>
        <dbReference type="Proteomes" id="UP000034739"/>
    </source>
</evidence>
<accession>A0A0G1WEU4</accession>